<evidence type="ECO:0000313" key="3">
    <source>
        <dbReference type="EMBL" id="RHE32878.1"/>
    </source>
</evidence>
<dbReference type="AlphaFoldDB" id="A0A414LZ11"/>
<protein>
    <submittedName>
        <fullName evidence="4">VOC family protein</fullName>
    </submittedName>
</protein>
<evidence type="ECO:0000313" key="5">
    <source>
        <dbReference type="EMBL" id="RHI20586.1"/>
    </source>
</evidence>
<feature type="domain" description="VOC" evidence="1">
    <location>
        <begin position="1"/>
        <end position="103"/>
    </location>
</feature>
<dbReference type="Proteomes" id="UP000286104">
    <property type="component" value="Unassembled WGS sequence"/>
</dbReference>
<dbReference type="Proteomes" id="UP000285290">
    <property type="component" value="Unassembled WGS sequence"/>
</dbReference>
<dbReference type="EMBL" id="QSKY01000032">
    <property type="protein sequence ID" value="RHF00278.1"/>
    <property type="molecule type" value="Genomic_DNA"/>
</dbReference>
<reference evidence="6 7" key="1">
    <citation type="submission" date="2018-08" db="EMBL/GenBank/DDBJ databases">
        <title>A genome reference for cultivated species of the human gut microbiota.</title>
        <authorList>
            <person name="Zou Y."/>
            <person name="Xue W."/>
            <person name="Luo G."/>
        </authorList>
    </citation>
    <scope>NUCLEOTIDE SEQUENCE [LARGE SCALE GENOMIC DNA]</scope>
    <source>
        <strain evidence="5 8">AM16-11</strain>
        <strain evidence="4 6">AM26-2LB</strain>
        <strain evidence="3 7">AM29-10</strain>
        <strain evidence="2 9">AM36-3AA</strain>
    </source>
</reference>
<gene>
    <name evidence="5" type="ORF">DW172_11065</name>
    <name evidence="4" type="ORF">DW703_15040</name>
    <name evidence="3" type="ORF">DW753_05340</name>
    <name evidence="2" type="ORF">DW848_08800</name>
</gene>
<proteinExistence type="predicted"/>
<dbReference type="EMBL" id="QRKN01000009">
    <property type="protein sequence ID" value="RHI20586.1"/>
    <property type="molecule type" value="Genomic_DNA"/>
</dbReference>
<evidence type="ECO:0000313" key="2">
    <source>
        <dbReference type="EMBL" id="RHC39097.1"/>
    </source>
</evidence>
<dbReference type="EMBL" id="QSKC01000005">
    <property type="protein sequence ID" value="RHE32878.1"/>
    <property type="molecule type" value="Genomic_DNA"/>
</dbReference>
<evidence type="ECO:0000313" key="6">
    <source>
        <dbReference type="Proteomes" id="UP000283501"/>
    </source>
</evidence>
<evidence type="ECO:0000259" key="1">
    <source>
        <dbReference type="PROSITE" id="PS51819"/>
    </source>
</evidence>
<name>A0A414LZ11_9FIRM</name>
<dbReference type="InterPro" id="IPR029068">
    <property type="entry name" value="Glyas_Bleomycin-R_OHBP_Dase"/>
</dbReference>
<evidence type="ECO:0000313" key="9">
    <source>
        <dbReference type="Proteomes" id="UP000286104"/>
    </source>
</evidence>
<dbReference type="InterPro" id="IPR004360">
    <property type="entry name" value="Glyas_Fos-R_dOase_dom"/>
</dbReference>
<evidence type="ECO:0000313" key="7">
    <source>
        <dbReference type="Proteomes" id="UP000285290"/>
    </source>
</evidence>
<dbReference type="SUPFAM" id="SSF54593">
    <property type="entry name" value="Glyoxalase/Bleomycin resistance protein/Dihydroxybiphenyl dioxygenase"/>
    <property type="match status" value="1"/>
</dbReference>
<organism evidence="4 6">
    <name type="scientific">Agathobacter rectalis</name>
    <dbReference type="NCBI Taxonomy" id="39491"/>
    <lineage>
        <taxon>Bacteria</taxon>
        <taxon>Bacillati</taxon>
        <taxon>Bacillota</taxon>
        <taxon>Clostridia</taxon>
        <taxon>Lachnospirales</taxon>
        <taxon>Lachnospiraceae</taxon>
        <taxon>Agathobacter</taxon>
    </lineage>
</organism>
<sequence length="104" mass="11424">MDFYKNILEIPVAREWQAGIMLDTGNGIVEIFNDGDDAPGKGVIRHFAFATDDVDACVESVKAAGYEVFIEPKDIKIASTPAFPARIAFCKGPLGEEIELFEEK</sequence>
<dbReference type="PROSITE" id="PS51819">
    <property type="entry name" value="VOC"/>
    <property type="match status" value="1"/>
</dbReference>
<dbReference type="Pfam" id="PF00903">
    <property type="entry name" value="Glyoxalase"/>
    <property type="match status" value="1"/>
</dbReference>
<dbReference type="Gene3D" id="3.10.180.10">
    <property type="entry name" value="2,3-Dihydroxybiphenyl 1,2-Dioxygenase, domain 1"/>
    <property type="match status" value="1"/>
</dbReference>
<dbReference type="InterPro" id="IPR037523">
    <property type="entry name" value="VOC_core"/>
</dbReference>
<evidence type="ECO:0000313" key="8">
    <source>
        <dbReference type="Proteomes" id="UP000285865"/>
    </source>
</evidence>
<dbReference type="EMBL" id="QSHU01000010">
    <property type="protein sequence ID" value="RHC39097.1"/>
    <property type="molecule type" value="Genomic_DNA"/>
</dbReference>
<dbReference type="Proteomes" id="UP000285865">
    <property type="component" value="Unassembled WGS sequence"/>
</dbReference>
<dbReference type="Proteomes" id="UP000283501">
    <property type="component" value="Unassembled WGS sequence"/>
</dbReference>
<comment type="caution">
    <text evidence="4">The sequence shown here is derived from an EMBL/GenBank/DDBJ whole genome shotgun (WGS) entry which is preliminary data.</text>
</comment>
<accession>A0A414LZ11</accession>
<evidence type="ECO:0000313" key="4">
    <source>
        <dbReference type="EMBL" id="RHF00278.1"/>
    </source>
</evidence>